<dbReference type="Gene3D" id="3.90.1750.20">
    <property type="entry name" value="Putative Large Serine Recombinase, Chain B, Domain 2"/>
    <property type="match status" value="1"/>
</dbReference>
<dbReference type="AlphaFoldDB" id="A0A645ACZ3"/>
<dbReference type="EMBL" id="VSSQ01013145">
    <property type="protein sequence ID" value="MPM50826.1"/>
    <property type="molecule type" value="Genomic_DNA"/>
</dbReference>
<accession>A0A645ACZ3</accession>
<feature type="domain" description="Recombinase" evidence="1">
    <location>
        <begin position="1"/>
        <end position="107"/>
    </location>
</feature>
<proteinExistence type="predicted"/>
<comment type="caution">
    <text evidence="2">The sequence shown here is derived from an EMBL/GenBank/DDBJ whole genome shotgun (WGS) entry which is preliminary data.</text>
</comment>
<dbReference type="Pfam" id="PF13408">
    <property type="entry name" value="Zn_ribbon_recom"/>
    <property type="match status" value="1"/>
</dbReference>
<dbReference type="InterPro" id="IPR038109">
    <property type="entry name" value="DNA_bind_recomb_sf"/>
</dbReference>
<dbReference type="GO" id="GO:0003677">
    <property type="term" value="F:DNA binding"/>
    <property type="evidence" value="ECO:0007669"/>
    <property type="project" value="InterPro"/>
</dbReference>
<organism evidence="2">
    <name type="scientific">bioreactor metagenome</name>
    <dbReference type="NCBI Taxonomy" id="1076179"/>
    <lineage>
        <taxon>unclassified sequences</taxon>
        <taxon>metagenomes</taxon>
        <taxon>ecological metagenomes</taxon>
    </lineage>
</organism>
<reference evidence="2" key="1">
    <citation type="submission" date="2019-08" db="EMBL/GenBank/DDBJ databases">
        <authorList>
            <person name="Kucharzyk K."/>
            <person name="Murdoch R.W."/>
            <person name="Higgins S."/>
            <person name="Loffler F."/>
        </authorList>
    </citation>
    <scope>NUCLEOTIDE SEQUENCE</scope>
</reference>
<name>A0A645ACZ3_9ZZZZ</name>
<dbReference type="PANTHER" id="PTHR30461:SF23">
    <property type="entry name" value="DNA RECOMBINASE-RELATED"/>
    <property type="match status" value="1"/>
</dbReference>
<dbReference type="InterPro" id="IPR050639">
    <property type="entry name" value="SSR_resolvase"/>
</dbReference>
<sequence>MRIARILNQEGLPCPSAYKQLQGQRYHNGLRLDATAYWTYATIHRMLSNRMYAGSMEQGRTQRQTLHGKARQLERSQWTVVEGTHEAIVSPAQFERVQTLLEQDTRSPCFDRSVSPFAGFLRCGDCGRAMSKTGRAGAVRYCCGSYKRYGPSACSGHSISQRELEELLLSDLNRMLASAGNLSQLAARALPKGRAAAEDIRQQGHLRSGLERTCRLKKAVYEDYREGLLTREEFLKYREDYQRQETQLAACLARLETREPPAPGHPWAEALVKEGRLAALDRATLAEAVEKILVFADGTVEITYKFAPCAALAPEEALSES</sequence>
<dbReference type="Pfam" id="PF07508">
    <property type="entry name" value="Recombinase"/>
    <property type="match status" value="1"/>
</dbReference>
<gene>
    <name evidence="2" type="ORF">SDC9_97570</name>
</gene>
<dbReference type="PROSITE" id="PS51737">
    <property type="entry name" value="RECOMBINASE_DNA_BIND"/>
    <property type="match status" value="1"/>
</dbReference>
<dbReference type="InterPro" id="IPR025827">
    <property type="entry name" value="Zn_ribbon_recom_dom"/>
</dbReference>
<dbReference type="PANTHER" id="PTHR30461">
    <property type="entry name" value="DNA-INVERTASE FROM LAMBDOID PROPHAGE"/>
    <property type="match status" value="1"/>
</dbReference>
<dbReference type="GO" id="GO:0000150">
    <property type="term" value="F:DNA strand exchange activity"/>
    <property type="evidence" value="ECO:0007669"/>
    <property type="project" value="InterPro"/>
</dbReference>
<protein>
    <recommendedName>
        <fullName evidence="1">Recombinase domain-containing protein</fullName>
    </recommendedName>
</protein>
<dbReference type="InterPro" id="IPR011109">
    <property type="entry name" value="DNA_bind_recombinase_dom"/>
</dbReference>
<evidence type="ECO:0000259" key="1">
    <source>
        <dbReference type="PROSITE" id="PS51737"/>
    </source>
</evidence>
<evidence type="ECO:0000313" key="2">
    <source>
        <dbReference type="EMBL" id="MPM50826.1"/>
    </source>
</evidence>